<protein>
    <submittedName>
        <fullName evidence="1">Uncharacterized protein</fullName>
    </submittedName>
</protein>
<dbReference type="EMBL" id="AP022213">
    <property type="protein sequence ID" value="BBT16559.1"/>
    <property type="molecule type" value="Genomic_DNA"/>
</dbReference>
<dbReference type="AlphaFoldDB" id="A0A6S5RW85"/>
<sequence>MAVDRALSPEEHRQVLLRSLVRLGMENSRIHDKYLGGQKLKTGVIRNPPRYDFSKLMEAFSRNDRSFEVNFSIEPIAPQRSGFDLRSLHEPYVLVSYRKDDSGGARLLDTRQLEKLDPVAAAKLDYSPSLYERFRGFGRHFYRVSYTFLDTGCCDSAHAGESHPDYLARKRREYWEWQESFDRGLVNHQWSVAASNCGEVLTEEDETGVGTRDARRLF</sequence>
<dbReference type="Proteomes" id="UP000515591">
    <property type="component" value="Chromosome"/>
</dbReference>
<organism evidence="1 2">
    <name type="scientific">Metapseudomonas otitidis</name>
    <dbReference type="NCBI Taxonomy" id="319939"/>
    <lineage>
        <taxon>Bacteria</taxon>
        <taxon>Pseudomonadati</taxon>
        <taxon>Pseudomonadota</taxon>
        <taxon>Gammaproteobacteria</taxon>
        <taxon>Pseudomonadales</taxon>
        <taxon>Pseudomonadaceae</taxon>
        <taxon>Metapseudomonas</taxon>
    </lineage>
</organism>
<proteinExistence type="predicted"/>
<name>A0A6S5RW85_9GAMM</name>
<reference evidence="1 2" key="1">
    <citation type="submission" date="2019-12" db="EMBL/GenBank/DDBJ databases">
        <title>complete genome sequences of Pseudomonas otitidis str. WP8-S17-CRE-03 isolated from wastewater treatment plant effluent.</title>
        <authorList>
            <person name="Sekizuka T."/>
            <person name="Itokawa K."/>
            <person name="Yatsu K."/>
            <person name="Inamine Y."/>
            <person name="Kuroda M."/>
        </authorList>
    </citation>
    <scope>NUCLEOTIDE SEQUENCE [LARGE SCALE GENOMIC DNA]</scope>
    <source>
        <strain evidence="1 2">WP8-S17-CRE-03</strain>
    </source>
</reference>
<evidence type="ECO:0000313" key="1">
    <source>
        <dbReference type="EMBL" id="BBT16559.1"/>
    </source>
</evidence>
<accession>A0A6S5RW85</accession>
<evidence type="ECO:0000313" key="2">
    <source>
        <dbReference type="Proteomes" id="UP000515591"/>
    </source>
</evidence>
<gene>
    <name evidence="1" type="ORF">WP8S17C03_26080</name>
</gene>